<dbReference type="AlphaFoldDB" id="A0AAW8QXG5"/>
<organism evidence="3 4">
    <name type="scientific">Brumicola blandensis</name>
    <dbReference type="NCBI Taxonomy" id="3075611"/>
    <lineage>
        <taxon>Bacteria</taxon>
        <taxon>Pseudomonadati</taxon>
        <taxon>Pseudomonadota</taxon>
        <taxon>Gammaproteobacteria</taxon>
        <taxon>Alteromonadales</taxon>
        <taxon>Alteromonadaceae</taxon>
        <taxon>Brumicola</taxon>
    </lineage>
</organism>
<proteinExistence type="predicted"/>
<dbReference type="SUPFAM" id="SSF51905">
    <property type="entry name" value="FAD/NAD(P)-binding domain"/>
    <property type="match status" value="1"/>
</dbReference>
<name>A0AAW8QXG5_9ALTE</name>
<dbReference type="PANTHER" id="PTHR43747:SF4">
    <property type="entry name" value="FLAVIN-DEPENDENT TRYPTOPHAN HALOGENASE"/>
    <property type="match status" value="1"/>
</dbReference>
<dbReference type="GO" id="GO:0000166">
    <property type="term" value="F:nucleotide binding"/>
    <property type="evidence" value="ECO:0007669"/>
    <property type="project" value="UniProtKB-KW"/>
</dbReference>
<accession>A0AAW8QXG5</accession>
<dbReference type="InterPro" id="IPR033856">
    <property type="entry name" value="Trp_halogen"/>
</dbReference>
<feature type="binding site" evidence="2">
    <location>
        <position position="81"/>
    </location>
    <ligand>
        <name>7-chloro-L-tryptophan</name>
        <dbReference type="ChEBI" id="CHEBI:58713"/>
    </ligand>
</feature>
<protein>
    <submittedName>
        <fullName evidence="3">Tryptophan halogenase family protein</fullName>
    </submittedName>
</protein>
<evidence type="ECO:0000313" key="3">
    <source>
        <dbReference type="EMBL" id="MDT0581686.1"/>
    </source>
</evidence>
<dbReference type="InterPro" id="IPR050816">
    <property type="entry name" value="Flavin-dep_Halogenase_NPB"/>
</dbReference>
<keyword evidence="2" id="KW-0547">Nucleotide-binding</keyword>
<dbReference type="GO" id="GO:0004497">
    <property type="term" value="F:monooxygenase activity"/>
    <property type="evidence" value="ECO:0007669"/>
    <property type="project" value="InterPro"/>
</dbReference>
<dbReference type="Gene3D" id="3.50.50.60">
    <property type="entry name" value="FAD/NAD(P)-binding domain"/>
    <property type="match status" value="1"/>
</dbReference>
<dbReference type="InterPro" id="IPR006905">
    <property type="entry name" value="Flavin_halogenase"/>
</dbReference>
<reference evidence="3 4" key="1">
    <citation type="submission" date="2023-09" db="EMBL/GenBank/DDBJ databases">
        <authorList>
            <person name="Rey-Velasco X."/>
        </authorList>
    </citation>
    <scope>NUCLEOTIDE SEQUENCE [LARGE SCALE GENOMIC DNA]</scope>
    <source>
        <strain evidence="3 4">W409</strain>
    </source>
</reference>
<sequence length="517" mass="58004">MQKNLLIVGGGTAGWMAASLLNHYLKRQGSSAHQWQVTLVESPQIGIIGVGEGSTPQLKRMFDELDISEAEWMNACSASYKNGISFINWTEHTSSNRYFHPFPSPFDRQTAAAFLYHNKLRMQGMDVPVEPDTFFLSAYLAEHALSPKTQVGKPQIPLNYAYHFDSAKLGNFLAEKATAAGVKHIQGKISSEKNAIALHENGHIKSLALDTGEMLQADLFLDCTGFQSLLLQKALGVKFESFANNLFNDSAIAIPSERLSPLPSETRATALSAGWAWQIPLQNRTGNGYVYSSKYLSAEAAEAELFSHVFEPETLTPNKLDELREQAKHLDMNVGQVEKHWHKNVVALGLSQGFIEPLEATALHLVHETILKLKNVLVSDEYNQAVADIEPLKSEFNDDIRSRFEGVRDYIVCHYKMNTRTDSQYWIDNRNNADISDKLGAVLQAWQSEKDIGEILERQQMTSYYPIISWYCLLAGYGAFKPATSENRLPAHQLNQMRRFIENAAQQFAPHDSVLHL</sequence>
<evidence type="ECO:0000256" key="2">
    <source>
        <dbReference type="PIRSR" id="PIRSR011396-2"/>
    </source>
</evidence>
<dbReference type="PIRSF" id="PIRSF011396">
    <property type="entry name" value="Trp_halogenase"/>
    <property type="match status" value="1"/>
</dbReference>
<feature type="active site" evidence="1">
    <location>
        <position position="81"/>
    </location>
</feature>
<evidence type="ECO:0000313" key="4">
    <source>
        <dbReference type="Proteomes" id="UP001249020"/>
    </source>
</evidence>
<dbReference type="EMBL" id="JAVRIE010000001">
    <property type="protein sequence ID" value="MDT0581686.1"/>
    <property type="molecule type" value="Genomic_DNA"/>
</dbReference>
<gene>
    <name evidence="3" type="ORF">RM544_03975</name>
</gene>
<comment type="caution">
    <text evidence="3">The sequence shown here is derived from an EMBL/GenBank/DDBJ whole genome shotgun (WGS) entry which is preliminary data.</text>
</comment>
<feature type="binding site" evidence="2">
    <location>
        <begin position="10"/>
        <end position="13"/>
    </location>
    <ligand>
        <name>FAD</name>
        <dbReference type="ChEBI" id="CHEBI:57692"/>
    </ligand>
</feature>
<keyword evidence="2" id="KW-0274">FAD</keyword>
<keyword evidence="4" id="KW-1185">Reference proteome</keyword>
<dbReference type="RefSeq" id="WP_311360464.1">
    <property type="nucleotide sequence ID" value="NZ_JAVRIE010000001.1"/>
</dbReference>
<feature type="binding site" evidence="2">
    <location>
        <position position="359"/>
    </location>
    <ligand>
        <name>L-tryptophan</name>
        <dbReference type="ChEBI" id="CHEBI:57912"/>
    </ligand>
</feature>
<dbReference type="Proteomes" id="UP001249020">
    <property type="component" value="Unassembled WGS sequence"/>
</dbReference>
<evidence type="ECO:0000256" key="1">
    <source>
        <dbReference type="PIRSR" id="PIRSR011396-1"/>
    </source>
</evidence>
<dbReference type="Pfam" id="PF04820">
    <property type="entry name" value="Trp_halogenase"/>
    <property type="match status" value="1"/>
</dbReference>
<dbReference type="InterPro" id="IPR036188">
    <property type="entry name" value="FAD/NAD-bd_sf"/>
</dbReference>
<keyword evidence="2" id="KW-0285">Flavoprotein</keyword>
<feature type="binding site" evidence="2">
    <location>
        <position position="350"/>
    </location>
    <ligand>
        <name>FAD</name>
        <dbReference type="ChEBI" id="CHEBI:57692"/>
    </ligand>
</feature>
<dbReference type="PANTHER" id="PTHR43747">
    <property type="entry name" value="FAD-BINDING PROTEIN"/>
    <property type="match status" value="1"/>
</dbReference>